<feature type="non-terminal residue" evidence="2">
    <location>
        <position position="1"/>
    </location>
</feature>
<reference evidence="2" key="1">
    <citation type="submission" date="2022-03" db="EMBL/GenBank/DDBJ databases">
        <authorList>
            <person name="Martin H S."/>
        </authorList>
    </citation>
    <scope>NUCLEOTIDE SEQUENCE</scope>
</reference>
<dbReference type="InterPro" id="IPR011583">
    <property type="entry name" value="Chitinase_II/V-like_cat"/>
</dbReference>
<dbReference type="Gene3D" id="3.20.20.80">
    <property type="entry name" value="Glycosidases"/>
    <property type="match status" value="1"/>
</dbReference>
<organism evidence="2 3">
    <name type="scientific">Iphiclides podalirius</name>
    <name type="common">scarce swallowtail</name>
    <dbReference type="NCBI Taxonomy" id="110791"/>
    <lineage>
        <taxon>Eukaryota</taxon>
        <taxon>Metazoa</taxon>
        <taxon>Ecdysozoa</taxon>
        <taxon>Arthropoda</taxon>
        <taxon>Hexapoda</taxon>
        <taxon>Insecta</taxon>
        <taxon>Pterygota</taxon>
        <taxon>Neoptera</taxon>
        <taxon>Endopterygota</taxon>
        <taxon>Lepidoptera</taxon>
        <taxon>Glossata</taxon>
        <taxon>Ditrysia</taxon>
        <taxon>Papilionoidea</taxon>
        <taxon>Papilionidae</taxon>
        <taxon>Papilioninae</taxon>
        <taxon>Iphiclides</taxon>
    </lineage>
</organism>
<evidence type="ECO:0000259" key="1">
    <source>
        <dbReference type="PROSITE" id="PS51910"/>
    </source>
</evidence>
<dbReference type="PANTHER" id="PTHR11177">
    <property type="entry name" value="CHITINASE"/>
    <property type="match status" value="1"/>
</dbReference>
<dbReference type="EMBL" id="OW152835">
    <property type="protein sequence ID" value="CAH2056353.1"/>
    <property type="molecule type" value="Genomic_DNA"/>
</dbReference>
<dbReference type="Proteomes" id="UP000837857">
    <property type="component" value="Chromosome 23"/>
</dbReference>
<feature type="domain" description="GH18" evidence="1">
    <location>
        <begin position="17"/>
        <end position="387"/>
    </location>
</feature>
<dbReference type="SUPFAM" id="SSF51445">
    <property type="entry name" value="(Trans)glycosidases"/>
    <property type="match status" value="1"/>
</dbReference>
<proteinExistence type="predicted"/>
<accession>A0ABN8IFK1</accession>
<evidence type="ECO:0000313" key="2">
    <source>
        <dbReference type="EMBL" id="CAH2056353.1"/>
    </source>
</evidence>
<dbReference type="Gene3D" id="3.10.50.10">
    <property type="match status" value="1"/>
</dbReference>
<dbReference type="SUPFAM" id="SSF54556">
    <property type="entry name" value="Chitinase insertion domain"/>
    <property type="match status" value="1"/>
</dbReference>
<name>A0ABN8IFK1_9NEOP</name>
<keyword evidence="3" id="KW-1185">Reference proteome</keyword>
<evidence type="ECO:0000313" key="3">
    <source>
        <dbReference type="Proteomes" id="UP000837857"/>
    </source>
</evidence>
<dbReference type="InterPro" id="IPR029070">
    <property type="entry name" value="Chitinase_insertion_sf"/>
</dbReference>
<protein>
    <recommendedName>
        <fullName evidence="1">GH18 domain-containing protein</fullName>
    </recommendedName>
</protein>
<sequence length="470" mass="53105">MTYVLNGQTQTGPKHGKVVVCYLATWSIYREDWAKFKVTDMDPSLCTHMVYSFAGLDENTMGVKDLDPGLDADGKFENAGYKGLAAIKNGNPHLKVTVAIGGWNEGSLKFSNMAATPTTRAQFIQSVLEFLEKYQFDGIDMHWKYPSLRDGKPQDKANFISLMKELTEAFKPNGYILSASVVALKFSIDIAYDLPELNKYVDFVHILGYDYHGTWDKVVGVNAPLAGLNKDDVFSVEYTIKYLLSRGISANKLVLGLPFYGRTYILENPDVEDIEFGRTSTKSEGFSGPYTNENGFMAYNEICMELTQNDDKWTRYWHEQSSTPYLRNGDRVITYDNPRSLAVKVKKAMEYNLAGVMVWSTDSDDFGGLCDREPDYVSISFSALHSFVEKFNRITRNPILQRLLKDLNLPDAQKLGALSTSSEVAHKNHLWTTDSKPNYPLLRAIDESITLALEEKDFILRIIAALRLYT</sequence>
<dbReference type="PANTHER" id="PTHR11177:SF403">
    <property type="entry name" value="CHITINASE 2-RELATED"/>
    <property type="match status" value="1"/>
</dbReference>
<dbReference type="InterPro" id="IPR050314">
    <property type="entry name" value="Glycosyl_Hydrlase_18"/>
</dbReference>
<dbReference type="Pfam" id="PF00704">
    <property type="entry name" value="Glyco_hydro_18"/>
    <property type="match status" value="1"/>
</dbReference>
<gene>
    <name evidence="2" type="ORF">IPOD504_LOCUS9585</name>
</gene>
<dbReference type="SMART" id="SM00636">
    <property type="entry name" value="Glyco_18"/>
    <property type="match status" value="1"/>
</dbReference>
<dbReference type="InterPro" id="IPR017853">
    <property type="entry name" value="GH"/>
</dbReference>
<dbReference type="PROSITE" id="PS51910">
    <property type="entry name" value="GH18_2"/>
    <property type="match status" value="1"/>
</dbReference>
<dbReference type="InterPro" id="IPR001223">
    <property type="entry name" value="Glyco_hydro18_cat"/>
</dbReference>